<evidence type="ECO:0000256" key="6">
    <source>
        <dbReference type="ARBA" id="ARBA00023136"/>
    </source>
</evidence>
<comment type="subcellular location">
    <subcellularLocation>
        <location evidence="1">Membrane</location>
        <topology evidence="1">Single-pass membrane protein</topology>
    </subcellularLocation>
</comment>
<comment type="caution">
    <text evidence="10">Lacks conserved residue(s) required for the propagation of feature annotation.</text>
</comment>
<dbReference type="InterPro" id="IPR000998">
    <property type="entry name" value="MAM_dom"/>
</dbReference>
<feature type="disulfide bond" evidence="10">
    <location>
        <begin position="335"/>
        <end position="350"/>
    </location>
</feature>
<dbReference type="SUPFAM" id="SSF63501">
    <property type="entry name" value="Frizzled cysteine-rich domain"/>
    <property type="match status" value="1"/>
</dbReference>
<keyword evidence="14" id="KW-1185">Reference proteome</keyword>
<evidence type="ECO:0000256" key="3">
    <source>
        <dbReference type="ARBA" id="ARBA00022729"/>
    </source>
</evidence>
<protein>
    <submittedName>
        <fullName evidence="13">DgyrCDS6437</fullName>
    </submittedName>
</protein>
<feature type="disulfide bond" evidence="10">
    <location>
        <begin position="278"/>
        <end position="290"/>
    </location>
</feature>
<dbReference type="InterPro" id="IPR002172">
    <property type="entry name" value="LDrepeatLR_classA_rpt"/>
</dbReference>
<dbReference type="SUPFAM" id="SSF49899">
    <property type="entry name" value="Concanavalin A-like lectins/glucanases"/>
    <property type="match status" value="1"/>
</dbReference>
<dbReference type="Proteomes" id="UP000549394">
    <property type="component" value="Unassembled WGS sequence"/>
</dbReference>
<dbReference type="SMART" id="SM00020">
    <property type="entry name" value="Tryp_SPc"/>
    <property type="match status" value="1"/>
</dbReference>
<keyword evidence="8" id="KW-0675">Receptor</keyword>
<dbReference type="SUPFAM" id="SSF50494">
    <property type="entry name" value="Trypsin-like serine proteases"/>
    <property type="match status" value="1"/>
</dbReference>
<evidence type="ECO:0000256" key="10">
    <source>
        <dbReference type="PROSITE-ProRule" id="PRU00124"/>
    </source>
</evidence>
<dbReference type="InterPro" id="IPR051221">
    <property type="entry name" value="LDLR-related"/>
</dbReference>
<dbReference type="SMART" id="SM00137">
    <property type="entry name" value="MAM"/>
    <property type="match status" value="1"/>
</dbReference>
<dbReference type="Pfam" id="PF00057">
    <property type="entry name" value="Ldl_recept_a"/>
    <property type="match status" value="3"/>
</dbReference>
<keyword evidence="3" id="KW-0732">Signal</keyword>
<feature type="disulfide bond" evidence="10">
    <location>
        <begin position="297"/>
        <end position="312"/>
    </location>
</feature>
<dbReference type="PROSITE" id="PS50240">
    <property type="entry name" value="TRYPSIN_DOM"/>
    <property type="match status" value="1"/>
</dbReference>
<dbReference type="InterPro" id="IPR036055">
    <property type="entry name" value="LDL_receptor-like_sf"/>
</dbReference>
<keyword evidence="5" id="KW-1133">Transmembrane helix</keyword>
<evidence type="ECO:0000313" key="14">
    <source>
        <dbReference type="Proteomes" id="UP000549394"/>
    </source>
</evidence>
<dbReference type="SMART" id="SM00192">
    <property type="entry name" value="LDLa"/>
    <property type="match status" value="4"/>
</dbReference>
<keyword evidence="7 10" id="KW-1015">Disulfide bond</keyword>
<dbReference type="GO" id="GO:0005886">
    <property type="term" value="C:plasma membrane"/>
    <property type="evidence" value="ECO:0007669"/>
    <property type="project" value="TreeGrafter"/>
</dbReference>
<evidence type="ECO:0000256" key="2">
    <source>
        <dbReference type="ARBA" id="ARBA00022692"/>
    </source>
</evidence>
<feature type="disulfide bond" evidence="10">
    <location>
        <begin position="249"/>
        <end position="267"/>
    </location>
</feature>
<feature type="disulfide bond" evidence="10">
    <location>
        <begin position="261"/>
        <end position="276"/>
    </location>
</feature>
<dbReference type="Gene3D" id="2.60.120.200">
    <property type="match status" value="1"/>
</dbReference>
<dbReference type="SUPFAM" id="SSF57424">
    <property type="entry name" value="LDL receptor-like module"/>
    <property type="match status" value="4"/>
</dbReference>
<evidence type="ECO:0000259" key="12">
    <source>
        <dbReference type="PROSITE" id="PS50240"/>
    </source>
</evidence>
<dbReference type="InterPro" id="IPR036790">
    <property type="entry name" value="Frizzled_dom_sf"/>
</dbReference>
<keyword evidence="6" id="KW-0472">Membrane</keyword>
<evidence type="ECO:0000256" key="1">
    <source>
        <dbReference type="ARBA" id="ARBA00004167"/>
    </source>
</evidence>
<evidence type="ECO:0000256" key="4">
    <source>
        <dbReference type="ARBA" id="ARBA00022737"/>
    </source>
</evidence>
<feature type="disulfide bond" evidence="10">
    <location>
        <begin position="353"/>
        <end position="365"/>
    </location>
</feature>
<feature type="disulfide bond" evidence="10">
    <location>
        <begin position="285"/>
        <end position="303"/>
    </location>
</feature>
<sequence>MYKLLKPDSNCHKDALKYICSAGIPSCKTSKERLDPCSIFCKEIVKACIMPMECRPMPNDFDPRSCEIDCKVDASNSWWITFDKNNDYSHYKWIEKSDRTYYPGPISYPTRKYGYSYYYLDGSMGKNGVNQPQIKTAKLHLNASKSILINETQDFCFRFYYFLSGTVPSGLKLYILRNHSKSIDLWLAKPDRGQKWNLSILNISLSATDTIVFLGYSWKLPAIDMALDGLSLSRGICPNTGSCNDKFDCGNGQCIENKYVCDRINTCGNFLDEILCNCSKDEYKCKSGICIDRYRVCDEHRDCHDGDDEKNCDKKCSKGGFKCPNGDCIPHELICDGVDDCISGWDEKSCSVCSRGEFQCKNTQCIPISGECDRKVDCADGSDEQNCFKISTDEDIFMIKAYPFDWIPLCHLNISSLLADQLCMKVKNGYMKNIDWIVYSSHVYVTISECGESGENIVSKGQIRDINWPWTVPISFDAPHLLEESGPDSCTATFIDQYFAVTAAHCIIKDSNTIENIKIKRVIIHPNYSSFAQGYDIAILETIEPAGINSVLCLRKLGSIEGIACEMVGWRLSNLEEYSEKLRTIRLMIWNNRKCLEAYPWLEKNNSSLCAGYESALVTPCHGDSGLYSTSFKNTV</sequence>
<feature type="disulfide bond" evidence="10">
    <location>
        <begin position="360"/>
        <end position="378"/>
    </location>
</feature>
<dbReference type="PANTHER" id="PTHR22722">
    <property type="entry name" value="LOW-DENSITY LIPOPROTEIN RECEPTOR-RELATED PROTEIN 2-RELATED"/>
    <property type="match status" value="1"/>
</dbReference>
<dbReference type="GO" id="GO:0006508">
    <property type="term" value="P:proteolysis"/>
    <property type="evidence" value="ECO:0007669"/>
    <property type="project" value="InterPro"/>
</dbReference>
<dbReference type="Gene3D" id="4.10.400.10">
    <property type="entry name" value="Low-density Lipoprotein Receptor"/>
    <property type="match status" value="4"/>
</dbReference>
<keyword evidence="2" id="KW-0812">Transmembrane</keyword>
<dbReference type="PANTHER" id="PTHR22722:SF5">
    <property type="entry name" value="LOW-DENSITY LIPOPROTEIN RECEPTOR-RELATED PROTEIN 1B"/>
    <property type="match status" value="1"/>
</dbReference>
<feature type="disulfide bond" evidence="10">
    <location>
        <begin position="323"/>
        <end position="341"/>
    </location>
</feature>
<dbReference type="AlphaFoldDB" id="A0A7I8VNR6"/>
<keyword evidence="4" id="KW-0677">Repeat</keyword>
<organism evidence="13 14">
    <name type="scientific">Dimorphilus gyrociliatus</name>
    <dbReference type="NCBI Taxonomy" id="2664684"/>
    <lineage>
        <taxon>Eukaryota</taxon>
        <taxon>Metazoa</taxon>
        <taxon>Spiralia</taxon>
        <taxon>Lophotrochozoa</taxon>
        <taxon>Annelida</taxon>
        <taxon>Polychaeta</taxon>
        <taxon>Polychaeta incertae sedis</taxon>
        <taxon>Dinophilidae</taxon>
        <taxon>Dimorphilus</taxon>
    </lineage>
</organism>
<dbReference type="FunFam" id="4.10.400.10:FF:000034">
    <property type="entry name" value="Low-density lipoprotein receptor-related protein 2"/>
    <property type="match status" value="1"/>
</dbReference>
<evidence type="ECO:0000256" key="8">
    <source>
        <dbReference type="ARBA" id="ARBA00023170"/>
    </source>
</evidence>
<name>A0A7I8VNR6_9ANNE</name>
<dbReference type="CDD" id="cd00112">
    <property type="entry name" value="LDLa"/>
    <property type="match status" value="4"/>
</dbReference>
<dbReference type="OrthoDB" id="664115at2759"/>
<dbReference type="InterPro" id="IPR023415">
    <property type="entry name" value="LDLR_class-A_CS"/>
</dbReference>
<feature type="disulfide bond" evidence="10">
    <location>
        <begin position="372"/>
        <end position="387"/>
    </location>
</feature>
<dbReference type="GO" id="GO:0005041">
    <property type="term" value="F:low-density lipoprotein particle receptor activity"/>
    <property type="evidence" value="ECO:0007669"/>
    <property type="project" value="TreeGrafter"/>
</dbReference>
<dbReference type="GO" id="GO:0043235">
    <property type="term" value="C:receptor complex"/>
    <property type="evidence" value="ECO:0007669"/>
    <property type="project" value="TreeGrafter"/>
</dbReference>
<keyword evidence="9" id="KW-0325">Glycoprotein</keyword>
<dbReference type="PROSITE" id="PS50068">
    <property type="entry name" value="LDLRA_2"/>
    <property type="match status" value="4"/>
</dbReference>
<comment type="caution">
    <text evidence="13">The sequence shown here is derived from an EMBL/GenBank/DDBJ whole genome shotgun (WGS) entry which is preliminary data.</text>
</comment>
<dbReference type="InterPro" id="IPR018114">
    <property type="entry name" value="TRYPSIN_HIS"/>
</dbReference>
<dbReference type="GO" id="GO:0004252">
    <property type="term" value="F:serine-type endopeptidase activity"/>
    <property type="evidence" value="ECO:0007669"/>
    <property type="project" value="InterPro"/>
</dbReference>
<dbReference type="InterPro" id="IPR001254">
    <property type="entry name" value="Trypsin_dom"/>
</dbReference>
<gene>
    <name evidence="13" type="ORF">DGYR_LOCUS6188</name>
</gene>
<evidence type="ECO:0000256" key="9">
    <source>
        <dbReference type="ARBA" id="ARBA00023180"/>
    </source>
</evidence>
<accession>A0A7I8VNR6</accession>
<dbReference type="PRINTS" id="PR00261">
    <property type="entry name" value="LDLRECEPTOR"/>
</dbReference>
<dbReference type="InterPro" id="IPR043504">
    <property type="entry name" value="Peptidase_S1_PA_chymotrypsin"/>
</dbReference>
<dbReference type="InterPro" id="IPR009003">
    <property type="entry name" value="Peptidase_S1_PA"/>
</dbReference>
<dbReference type="PROSITE" id="PS50060">
    <property type="entry name" value="MAM_2"/>
    <property type="match status" value="1"/>
</dbReference>
<evidence type="ECO:0000256" key="5">
    <source>
        <dbReference type="ARBA" id="ARBA00022989"/>
    </source>
</evidence>
<evidence type="ECO:0000256" key="7">
    <source>
        <dbReference type="ARBA" id="ARBA00023157"/>
    </source>
</evidence>
<feature type="domain" description="Peptidase S1" evidence="12">
    <location>
        <begin position="457"/>
        <end position="626"/>
    </location>
</feature>
<feature type="domain" description="MAM" evidence="11">
    <location>
        <begin position="68"/>
        <end position="239"/>
    </location>
</feature>
<dbReference type="EMBL" id="CAJFCJ010000007">
    <property type="protein sequence ID" value="CAD5117686.1"/>
    <property type="molecule type" value="Genomic_DNA"/>
</dbReference>
<dbReference type="PROSITE" id="PS01209">
    <property type="entry name" value="LDLRA_1"/>
    <property type="match status" value="2"/>
</dbReference>
<proteinExistence type="predicted"/>
<evidence type="ECO:0000313" key="13">
    <source>
        <dbReference type="EMBL" id="CAD5117686.1"/>
    </source>
</evidence>
<dbReference type="Pfam" id="PF00089">
    <property type="entry name" value="Trypsin"/>
    <property type="match status" value="1"/>
</dbReference>
<dbReference type="PROSITE" id="PS00134">
    <property type="entry name" value="TRYPSIN_HIS"/>
    <property type="match status" value="1"/>
</dbReference>
<dbReference type="Pfam" id="PF00629">
    <property type="entry name" value="MAM"/>
    <property type="match status" value="1"/>
</dbReference>
<dbReference type="Gene3D" id="2.40.10.10">
    <property type="entry name" value="Trypsin-like serine proteases"/>
    <property type="match status" value="1"/>
</dbReference>
<reference evidence="13 14" key="1">
    <citation type="submission" date="2020-08" db="EMBL/GenBank/DDBJ databases">
        <authorList>
            <person name="Hejnol A."/>
        </authorList>
    </citation>
    <scope>NUCLEOTIDE SEQUENCE [LARGE SCALE GENOMIC DNA]</scope>
</reference>
<dbReference type="InterPro" id="IPR013320">
    <property type="entry name" value="ConA-like_dom_sf"/>
</dbReference>
<evidence type="ECO:0000259" key="11">
    <source>
        <dbReference type="PROSITE" id="PS50060"/>
    </source>
</evidence>
<feature type="disulfide bond" evidence="10">
    <location>
        <begin position="316"/>
        <end position="328"/>
    </location>
</feature>